<keyword evidence="1" id="KW-0614">Plasmid</keyword>
<evidence type="ECO:0000313" key="2">
    <source>
        <dbReference type="Proteomes" id="UP000831113"/>
    </source>
</evidence>
<keyword evidence="2" id="KW-1185">Reference proteome</keyword>
<dbReference type="InterPro" id="IPR035897">
    <property type="entry name" value="Toll_tir_struct_dom_sf"/>
</dbReference>
<dbReference type="RefSeq" id="WP_243803059.1">
    <property type="nucleotide sequence ID" value="NZ_CP094670.1"/>
</dbReference>
<dbReference type="SUPFAM" id="SSF52200">
    <property type="entry name" value="Toll/Interleukin receptor TIR domain"/>
    <property type="match status" value="1"/>
</dbReference>
<dbReference type="Proteomes" id="UP000831113">
    <property type="component" value="Plasmid unnamed1"/>
</dbReference>
<accession>A0ABY4D484</accession>
<reference evidence="1 2" key="1">
    <citation type="submission" date="2022-03" db="EMBL/GenBank/DDBJ databases">
        <title>Hymenobactersp. isolated from the air.</title>
        <authorList>
            <person name="Won M."/>
            <person name="Kwon S.-W."/>
        </authorList>
    </citation>
    <scope>NUCLEOTIDE SEQUENCE [LARGE SCALE GENOMIC DNA]</scope>
    <source>
        <strain evidence="1 2">KACC 21982</strain>
        <plasmid evidence="1 2">unnamed1</plasmid>
    </source>
</reference>
<gene>
    <name evidence="1" type="ORF">MTX78_23155</name>
</gene>
<evidence type="ECO:0000313" key="1">
    <source>
        <dbReference type="EMBL" id="UOG77328.1"/>
    </source>
</evidence>
<dbReference type="EMBL" id="CP094670">
    <property type="protein sequence ID" value="UOG77328.1"/>
    <property type="molecule type" value="Genomic_DNA"/>
</dbReference>
<geneLocation type="plasmid" evidence="1 2">
    <name>unnamed1</name>
</geneLocation>
<dbReference type="Gene3D" id="3.40.50.10140">
    <property type="entry name" value="Toll/interleukin-1 receptor homology (TIR) domain"/>
    <property type="match status" value="1"/>
</dbReference>
<proteinExistence type="predicted"/>
<protein>
    <recommendedName>
        <fullName evidence="3">TIR domain-containing protein</fullName>
    </recommendedName>
</protein>
<organism evidence="1 2">
    <name type="scientific">Hymenobacter tibetensis</name>
    <dbReference type="NCBI Taxonomy" id="497967"/>
    <lineage>
        <taxon>Bacteria</taxon>
        <taxon>Pseudomonadati</taxon>
        <taxon>Bacteroidota</taxon>
        <taxon>Cytophagia</taxon>
        <taxon>Cytophagales</taxon>
        <taxon>Hymenobacteraceae</taxon>
        <taxon>Hymenobacter</taxon>
    </lineage>
</organism>
<evidence type="ECO:0008006" key="3">
    <source>
        <dbReference type="Google" id="ProtNLM"/>
    </source>
</evidence>
<sequence>MAALLPEFEYDIFISYRHNDNLFDGWVTEFVSRLQEELAATVKERLSIYFDKNLNDGLSDTALVGPSLEHRLRAFILIPLISQTYCDTERFSWKHEFVPFYQQASQDKLGLNVRLQNGNVGCRILPLRIHNLDLSDVQLLEKTLGGQLRTIDFVYQELGVNRPLRAKDDELPHTSGGLLYRNQINKVANAIKELVAAVKQSRLGVVSAPVVYGLPPVANLAEPSVNLRPVMPVPPVAGPVVFLPWTSKELATRREELALICTKAGLHVVPTADCPLDENEFRLRTQEAMASATCSVHLLGNEFGRRFEEDEECSFPMYAYQEARRVHAGRTSFRQFIWYCPDETLAVKPAQKAFVNAIRNELTERCTFTNAPNAMQLVEDLRSTLTQVASPPETEEKETDIFFVYNMLDSLEANEITDRLSEHIPLELLTIEPDSEDLYKKITVRTIPKSKLAVVYFKHSAEWALPFVKQVWRLVGGANSSTPILFVGEDDPVQNKMRAFKAPKVISCIQSHLGVSEEVRRVFQQINARS</sequence>
<name>A0ABY4D484_9BACT</name>